<gene>
    <name evidence="1" type="ORF">DPEC_G00160810</name>
</gene>
<comment type="caution">
    <text evidence="1">The sequence shown here is derived from an EMBL/GenBank/DDBJ whole genome shotgun (WGS) entry which is preliminary data.</text>
</comment>
<evidence type="ECO:0000313" key="2">
    <source>
        <dbReference type="Proteomes" id="UP001157502"/>
    </source>
</evidence>
<protein>
    <submittedName>
        <fullName evidence="1">Uncharacterized protein</fullName>
    </submittedName>
</protein>
<dbReference type="Proteomes" id="UP001157502">
    <property type="component" value="Chromosome 13"/>
</dbReference>
<evidence type="ECO:0000313" key="1">
    <source>
        <dbReference type="EMBL" id="KAJ8002623.1"/>
    </source>
</evidence>
<name>A0ACC2GFW1_DALPE</name>
<keyword evidence="2" id="KW-1185">Reference proteome</keyword>
<proteinExistence type="predicted"/>
<sequence length="586" mass="65425">MCTLPLLACERYYMVCKPMAGFRMTVRLSCQGLLGVWLFGLFWAVPPLLGWSSYGPEGVQTSCSLGWEERWNNRPELQYLSCEMRDVVPVEQRYGNRTVREEYIGLAFTVTNCVVLLFTAIVGIAANAFVMWAVYHQKSLRTWNNALLVNLAVVDVLRCCVDCPVLLKIVLKEAVGGRVGELVCDAQVASFSMSCCLQLLTLACIGAERHEAIAHPFKFVQRKTRILIWIPSTWIVGFTVSIFCFIFVKDSPVYVRCRGLRADELLSYDTFGVYILIPLWSLCFLAITVFYTHIFFIVRGHSRKVFDASQELHTGNKTTGTAQPVDGKDGKTKHNDSPKKEISKKVDADQRVNTQGEPVERAAFKQDETEQLGTDGGARPTCLTNQEHGARGRSPENTPEIKTQEFSTVVPVERSRNYTEGESMSPTHNLDEARRDFSDNPSESTYLTGKTMTEPVYNTAEKPLNNVEQPGDHLTPQVNIPKLEHLERDKDSLPPVSDGDCDVKAEDIGPSPNTSVESGAVILIPGADDFSADQSIKTGRVQDLTILSVSVAGLTSVTNPITYAAVNPQFRTQFYYLRRKCKSLWT</sequence>
<organism evidence="1 2">
    <name type="scientific">Dallia pectoralis</name>
    <name type="common">Alaska blackfish</name>
    <dbReference type="NCBI Taxonomy" id="75939"/>
    <lineage>
        <taxon>Eukaryota</taxon>
        <taxon>Metazoa</taxon>
        <taxon>Chordata</taxon>
        <taxon>Craniata</taxon>
        <taxon>Vertebrata</taxon>
        <taxon>Euteleostomi</taxon>
        <taxon>Actinopterygii</taxon>
        <taxon>Neopterygii</taxon>
        <taxon>Teleostei</taxon>
        <taxon>Protacanthopterygii</taxon>
        <taxon>Esociformes</taxon>
        <taxon>Umbridae</taxon>
        <taxon>Dallia</taxon>
    </lineage>
</organism>
<dbReference type="EMBL" id="CM055740">
    <property type="protein sequence ID" value="KAJ8002623.1"/>
    <property type="molecule type" value="Genomic_DNA"/>
</dbReference>
<reference evidence="1" key="1">
    <citation type="submission" date="2021-05" db="EMBL/GenBank/DDBJ databases">
        <authorList>
            <person name="Pan Q."/>
            <person name="Jouanno E."/>
            <person name="Zahm M."/>
            <person name="Klopp C."/>
            <person name="Cabau C."/>
            <person name="Louis A."/>
            <person name="Berthelot C."/>
            <person name="Parey E."/>
            <person name="Roest Crollius H."/>
            <person name="Montfort J."/>
            <person name="Robinson-Rechavi M."/>
            <person name="Bouchez O."/>
            <person name="Lampietro C."/>
            <person name="Lopez Roques C."/>
            <person name="Donnadieu C."/>
            <person name="Postlethwait J."/>
            <person name="Bobe J."/>
            <person name="Dillon D."/>
            <person name="Chandos A."/>
            <person name="von Hippel F."/>
            <person name="Guiguen Y."/>
        </authorList>
    </citation>
    <scope>NUCLEOTIDE SEQUENCE</scope>
    <source>
        <strain evidence="1">YG-Jan2019</strain>
    </source>
</reference>
<accession>A0ACC2GFW1</accession>